<dbReference type="OrthoDB" id="2989771at2"/>
<protein>
    <recommendedName>
        <fullName evidence="4">ARB-07466-like C-terminal domain-containing protein</fullName>
    </recommendedName>
</protein>
<feature type="signal peptide" evidence="3">
    <location>
        <begin position="1"/>
        <end position="30"/>
    </location>
</feature>
<organism evidence="5 6">
    <name type="scientific">Micromonospora globbae</name>
    <dbReference type="NCBI Taxonomy" id="1894969"/>
    <lineage>
        <taxon>Bacteria</taxon>
        <taxon>Bacillati</taxon>
        <taxon>Actinomycetota</taxon>
        <taxon>Actinomycetes</taxon>
        <taxon>Micromonosporales</taxon>
        <taxon>Micromonosporaceae</taxon>
        <taxon>Micromonospora</taxon>
    </lineage>
</organism>
<evidence type="ECO:0000256" key="1">
    <source>
        <dbReference type="SAM" id="Coils"/>
    </source>
</evidence>
<accession>A0A420ESP0</accession>
<evidence type="ECO:0000256" key="3">
    <source>
        <dbReference type="SAM" id="SignalP"/>
    </source>
</evidence>
<dbReference type="EMBL" id="RAQQ01000036">
    <property type="protein sequence ID" value="RKF23695.1"/>
    <property type="molecule type" value="Genomic_DNA"/>
</dbReference>
<feature type="domain" description="ARB-07466-like C-terminal" evidence="4">
    <location>
        <begin position="228"/>
        <end position="335"/>
    </location>
</feature>
<dbReference type="InterPro" id="IPR058593">
    <property type="entry name" value="ARB_07466-like_C"/>
</dbReference>
<sequence>MTAPLRRWLTPVVAALAALTILVGPAPANAAPSTPTPSGHEEDDEPKLLGDVIEARNRAYSKAKANLAKSRKRQLELEMQVQRAQAELDALEPQVTQIAAQSYRTGRVGAIAMLLDSNTPDSFVKRAAALDELNMINAARLTEVTAIKKRAEQAKMALDAEVRKQQKLTNDMARQKREAEKDLALVGGQGFTGGLVSATSPVARIAPGRTADGDWRPESCSENDPTTSGCITPRTLHMYKEVKRAGFNRFVGCYRPGGPWEHPKGRACDWSLQRSGFRPWYNNDTRMYGNNLAAFLLRNADRLGIYYVIWNRQIWFPATGWKSYSGPSNHTDHVHVSLL</sequence>
<dbReference type="AlphaFoldDB" id="A0A420ESP0"/>
<evidence type="ECO:0000259" key="4">
    <source>
        <dbReference type="Pfam" id="PF26571"/>
    </source>
</evidence>
<name>A0A420ESP0_9ACTN</name>
<reference evidence="5 6" key="1">
    <citation type="journal article" date="2018" name="Int. J. Syst. Evol. Microbiol.">
        <title>Micromonospora globbae sp. nov., an endophytic actinomycete isolated from roots of Globba winitii C. H. Wright.</title>
        <authorList>
            <person name="Kuncharoen N."/>
            <person name="Pittayakhajonwut P."/>
            <person name="Tanasupawat S."/>
        </authorList>
    </citation>
    <scope>NUCLEOTIDE SEQUENCE [LARGE SCALE GENOMIC DNA]</scope>
    <source>
        <strain evidence="5 6">WPS1-2</strain>
    </source>
</reference>
<dbReference type="Gene3D" id="6.10.250.3150">
    <property type="match status" value="1"/>
</dbReference>
<feature type="region of interest" description="Disordered" evidence="2">
    <location>
        <begin position="208"/>
        <end position="227"/>
    </location>
</feature>
<evidence type="ECO:0000256" key="2">
    <source>
        <dbReference type="SAM" id="MobiDB-lite"/>
    </source>
</evidence>
<dbReference type="RefSeq" id="WP_120331972.1">
    <property type="nucleotide sequence ID" value="NZ_JBFANR010000091.1"/>
</dbReference>
<feature type="chain" id="PRO_5019100116" description="ARB-07466-like C-terminal domain-containing protein" evidence="3">
    <location>
        <begin position="31"/>
        <end position="339"/>
    </location>
</feature>
<dbReference type="Proteomes" id="UP000285744">
    <property type="component" value="Unassembled WGS sequence"/>
</dbReference>
<proteinExistence type="predicted"/>
<evidence type="ECO:0000313" key="5">
    <source>
        <dbReference type="EMBL" id="RKF23695.1"/>
    </source>
</evidence>
<dbReference type="Pfam" id="PF26571">
    <property type="entry name" value="VldE"/>
    <property type="match status" value="1"/>
</dbReference>
<gene>
    <name evidence="5" type="ORF">D7I43_30120</name>
</gene>
<feature type="coiled-coil region" evidence="1">
    <location>
        <begin position="148"/>
        <end position="178"/>
    </location>
</feature>
<evidence type="ECO:0000313" key="6">
    <source>
        <dbReference type="Proteomes" id="UP000285744"/>
    </source>
</evidence>
<keyword evidence="1" id="KW-0175">Coiled coil</keyword>
<comment type="caution">
    <text evidence="5">The sequence shown here is derived from an EMBL/GenBank/DDBJ whole genome shotgun (WGS) entry which is preliminary data.</text>
</comment>
<keyword evidence="3" id="KW-0732">Signal</keyword>